<dbReference type="Pfam" id="PF04115">
    <property type="entry name" value="Ureidogly_lyase"/>
    <property type="match status" value="1"/>
</dbReference>
<keyword evidence="3" id="KW-0456">Lyase</keyword>
<comment type="subunit">
    <text evidence="1">Homodimer.</text>
</comment>
<dbReference type="GO" id="GO:0004848">
    <property type="term" value="F:ureidoglycolate hydrolase activity"/>
    <property type="evidence" value="ECO:0007669"/>
    <property type="project" value="InterPro"/>
</dbReference>
<feature type="region of interest" description="Disordered" evidence="5">
    <location>
        <begin position="203"/>
        <end position="229"/>
    </location>
</feature>
<dbReference type="GO" id="GO:0050385">
    <property type="term" value="F:ureidoglycolate lyase activity"/>
    <property type="evidence" value="ECO:0007669"/>
    <property type="project" value="UniProtKB-EC"/>
</dbReference>
<keyword evidence="2" id="KW-0659">Purine metabolism</keyword>
<accession>A0A6A6PP80</accession>
<evidence type="ECO:0000256" key="2">
    <source>
        <dbReference type="ARBA" id="ARBA00022631"/>
    </source>
</evidence>
<dbReference type="EMBL" id="MU001637">
    <property type="protein sequence ID" value="KAF2481822.1"/>
    <property type="molecule type" value="Genomic_DNA"/>
</dbReference>
<dbReference type="Gene3D" id="2.60.120.480">
    <property type="entry name" value="Ureidoglycolate hydrolase"/>
    <property type="match status" value="1"/>
</dbReference>
<sequence length="314" mass="33518">MASAAGSRPTSSARPASTTTTTAASASSRVIRASTLRQSTPTLLRLVQNPLSSGATIPTPPPQSVSANQGTATKWLDVTLMHDFYSSHSTSGAKARCVMNMFVCRPRRLAQRGGKSVFSVSILERHPFTPQTFIPLGVGAGDSSVRYLVIVAPTLPSSPSPSFQASTGSSKRTSRDRQPPYLPPEPQRKRSLREKLFGARPNLYTNDHTSITTPTPPETTSHIPPRQGPGMPDLNNIQAFIARGDQAVTYNAGTWHAPMVVLGEKPIDFVVVQYANGVANDDCQEVVITASDGGEGLAVDVEGWDGDLVLRAKL</sequence>
<feature type="compositionally biased region" description="Polar residues" evidence="5">
    <location>
        <begin position="157"/>
        <end position="171"/>
    </location>
</feature>
<dbReference type="Proteomes" id="UP000799767">
    <property type="component" value="Unassembled WGS sequence"/>
</dbReference>
<reference evidence="6" key="1">
    <citation type="journal article" date="2020" name="Stud. Mycol.">
        <title>101 Dothideomycetes genomes: a test case for predicting lifestyles and emergence of pathogens.</title>
        <authorList>
            <person name="Haridas S."/>
            <person name="Albert R."/>
            <person name="Binder M."/>
            <person name="Bloem J."/>
            <person name="Labutti K."/>
            <person name="Salamov A."/>
            <person name="Andreopoulos B."/>
            <person name="Baker S."/>
            <person name="Barry K."/>
            <person name="Bills G."/>
            <person name="Bluhm B."/>
            <person name="Cannon C."/>
            <person name="Castanera R."/>
            <person name="Culley D."/>
            <person name="Daum C."/>
            <person name="Ezra D."/>
            <person name="Gonzalez J."/>
            <person name="Henrissat B."/>
            <person name="Kuo A."/>
            <person name="Liang C."/>
            <person name="Lipzen A."/>
            <person name="Lutzoni F."/>
            <person name="Magnuson J."/>
            <person name="Mondo S."/>
            <person name="Nolan M."/>
            <person name="Ohm R."/>
            <person name="Pangilinan J."/>
            <person name="Park H.-J."/>
            <person name="Ramirez L."/>
            <person name="Alfaro M."/>
            <person name="Sun H."/>
            <person name="Tritt A."/>
            <person name="Yoshinaga Y."/>
            <person name="Zwiers L.-H."/>
            <person name="Turgeon B."/>
            <person name="Goodwin S."/>
            <person name="Spatafora J."/>
            <person name="Crous P."/>
            <person name="Grigoriev I."/>
        </authorList>
    </citation>
    <scope>NUCLEOTIDE SEQUENCE</scope>
    <source>
        <strain evidence="6">CBS 113389</strain>
    </source>
</reference>
<name>A0A6A6PP80_9PEZI</name>
<organism evidence="6 7">
    <name type="scientific">Neohortaea acidophila</name>
    <dbReference type="NCBI Taxonomy" id="245834"/>
    <lineage>
        <taxon>Eukaryota</taxon>
        <taxon>Fungi</taxon>
        <taxon>Dikarya</taxon>
        <taxon>Ascomycota</taxon>
        <taxon>Pezizomycotina</taxon>
        <taxon>Dothideomycetes</taxon>
        <taxon>Dothideomycetidae</taxon>
        <taxon>Mycosphaerellales</taxon>
        <taxon>Teratosphaeriaceae</taxon>
        <taxon>Neohortaea</taxon>
    </lineage>
</organism>
<feature type="region of interest" description="Disordered" evidence="5">
    <location>
        <begin position="1"/>
        <end position="29"/>
    </location>
</feature>
<protein>
    <submittedName>
        <fullName evidence="6">Ureidoglycolate hydrolase-domain-containing protein</fullName>
    </submittedName>
</protein>
<dbReference type="InterPro" id="IPR007247">
    <property type="entry name" value="Ureidogly_lyase"/>
</dbReference>
<dbReference type="SUPFAM" id="SSF51182">
    <property type="entry name" value="RmlC-like cupins"/>
    <property type="match status" value="2"/>
</dbReference>
<dbReference type="AlphaFoldDB" id="A0A6A6PP80"/>
<evidence type="ECO:0000256" key="3">
    <source>
        <dbReference type="ARBA" id="ARBA00023239"/>
    </source>
</evidence>
<dbReference type="InterPro" id="IPR024060">
    <property type="entry name" value="Ureidoglycolate_lyase_dom_sf"/>
</dbReference>
<evidence type="ECO:0000313" key="6">
    <source>
        <dbReference type="EMBL" id="KAF2481822.1"/>
    </source>
</evidence>
<evidence type="ECO:0000256" key="4">
    <source>
        <dbReference type="ARBA" id="ARBA00047684"/>
    </source>
</evidence>
<dbReference type="RefSeq" id="XP_033588392.1">
    <property type="nucleotide sequence ID" value="XM_033731273.1"/>
</dbReference>
<evidence type="ECO:0000256" key="5">
    <source>
        <dbReference type="SAM" id="MobiDB-lite"/>
    </source>
</evidence>
<gene>
    <name evidence="6" type="ORF">BDY17DRAFT_252647</name>
</gene>
<evidence type="ECO:0000256" key="1">
    <source>
        <dbReference type="ARBA" id="ARBA00011738"/>
    </source>
</evidence>
<keyword evidence="6" id="KW-0378">Hydrolase</keyword>
<dbReference type="PANTHER" id="PTHR21221">
    <property type="entry name" value="UREIDOGLYCOLATE HYDROLASE"/>
    <property type="match status" value="1"/>
</dbReference>
<comment type="catalytic activity">
    <reaction evidence="4">
        <text>(S)-ureidoglycolate = urea + glyoxylate</text>
        <dbReference type="Rhea" id="RHEA:11304"/>
        <dbReference type="ChEBI" id="CHEBI:16199"/>
        <dbReference type="ChEBI" id="CHEBI:36655"/>
        <dbReference type="ChEBI" id="CHEBI:57296"/>
        <dbReference type="EC" id="4.3.2.3"/>
    </reaction>
</comment>
<dbReference type="GeneID" id="54472275"/>
<evidence type="ECO:0000313" key="7">
    <source>
        <dbReference type="Proteomes" id="UP000799767"/>
    </source>
</evidence>
<dbReference type="GO" id="GO:0000256">
    <property type="term" value="P:allantoin catabolic process"/>
    <property type="evidence" value="ECO:0007669"/>
    <property type="project" value="InterPro"/>
</dbReference>
<keyword evidence="7" id="KW-1185">Reference proteome</keyword>
<feature type="region of interest" description="Disordered" evidence="5">
    <location>
        <begin position="157"/>
        <end position="191"/>
    </location>
</feature>
<dbReference type="InterPro" id="IPR047233">
    <property type="entry name" value="UAH_cupin"/>
</dbReference>
<feature type="compositionally biased region" description="Low complexity" evidence="5">
    <location>
        <begin position="208"/>
        <end position="225"/>
    </location>
</feature>
<dbReference type="PANTHER" id="PTHR21221:SF1">
    <property type="entry name" value="UREIDOGLYCOLATE LYASE"/>
    <property type="match status" value="1"/>
</dbReference>
<dbReference type="InterPro" id="IPR011051">
    <property type="entry name" value="RmlC_Cupin_sf"/>
</dbReference>
<dbReference type="CDD" id="cd20298">
    <property type="entry name" value="cupin_UAH"/>
    <property type="match status" value="1"/>
</dbReference>
<dbReference type="OrthoDB" id="10266039at2759"/>
<proteinExistence type="predicted"/>
<dbReference type="GO" id="GO:0006144">
    <property type="term" value="P:purine nucleobase metabolic process"/>
    <property type="evidence" value="ECO:0007669"/>
    <property type="project" value="UniProtKB-KW"/>
</dbReference>